<reference evidence="1 2" key="1">
    <citation type="submission" date="2019-05" db="EMBL/GenBank/DDBJ databases">
        <title>Mikania micrantha, genome provides insights into the molecular mechanism of rapid growth.</title>
        <authorList>
            <person name="Liu B."/>
        </authorList>
    </citation>
    <scope>NUCLEOTIDE SEQUENCE [LARGE SCALE GENOMIC DNA]</scope>
    <source>
        <strain evidence="1">NLD-2019</strain>
        <tissue evidence="1">Leaf</tissue>
    </source>
</reference>
<protein>
    <submittedName>
        <fullName evidence="1">Uncharacterized protein</fullName>
    </submittedName>
</protein>
<proteinExistence type="predicted"/>
<dbReference type="EMBL" id="SZYD01000015">
    <property type="protein sequence ID" value="KAD3639981.1"/>
    <property type="molecule type" value="Genomic_DNA"/>
</dbReference>
<name>A0A5N6MI46_9ASTR</name>
<organism evidence="1 2">
    <name type="scientific">Mikania micrantha</name>
    <name type="common">bitter vine</name>
    <dbReference type="NCBI Taxonomy" id="192012"/>
    <lineage>
        <taxon>Eukaryota</taxon>
        <taxon>Viridiplantae</taxon>
        <taxon>Streptophyta</taxon>
        <taxon>Embryophyta</taxon>
        <taxon>Tracheophyta</taxon>
        <taxon>Spermatophyta</taxon>
        <taxon>Magnoliopsida</taxon>
        <taxon>eudicotyledons</taxon>
        <taxon>Gunneridae</taxon>
        <taxon>Pentapetalae</taxon>
        <taxon>asterids</taxon>
        <taxon>campanulids</taxon>
        <taxon>Asterales</taxon>
        <taxon>Asteraceae</taxon>
        <taxon>Asteroideae</taxon>
        <taxon>Heliantheae alliance</taxon>
        <taxon>Eupatorieae</taxon>
        <taxon>Mikania</taxon>
    </lineage>
</organism>
<dbReference type="Proteomes" id="UP000326396">
    <property type="component" value="Linkage Group LG5"/>
</dbReference>
<evidence type="ECO:0000313" key="2">
    <source>
        <dbReference type="Proteomes" id="UP000326396"/>
    </source>
</evidence>
<comment type="caution">
    <text evidence="1">The sequence shown here is derived from an EMBL/GenBank/DDBJ whole genome shotgun (WGS) entry which is preliminary data.</text>
</comment>
<accession>A0A5N6MI46</accession>
<keyword evidence="2" id="KW-1185">Reference proteome</keyword>
<dbReference type="AlphaFoldDB" id="A0A5N6MI46"/>
<evidence type="ECO:0000313" key="1">
    <source>
        <dbReference type="EMBL" id="KAD3639981.1"/>
    </source>
</evidence>
<gene>
    <name evidence="1" type="ORF">E3N88_29204</name>
</gene>
<sequence>MDLEGRMAALNTIELKHGSNYINTIYIYSSGHGSSKPGYHQQGWIGSALNPFFPASMTMATHTRSMFSSNITHLQGIRAVLVKIVSYKGWKSKTAVKKTMNSNIPADQPLLSTIPASILRVSSDPLYS</sequence>